<keyword evidence="2" id="KW-1185">Reference proteome</keyword>
<evidence type="ECO:0000313" key="2">
    <source>
        <dbReference type="Proteomes" id="UP000499080"/>
    </source>
</evidence>
<organism evidence="1 2">
    <name type="scientific">Araneus ventricosus</name>
    <name type="common">Orbweaver spider</name>
    <name type="synonym">Epeira ventricosa</name>
    <dbReference type="NCBI Taxonomy" id="182803"/>
    <lineage>
        <taxon>Eukaryota</taxon>
        <taxon>Metazoa</taxon>
        <taxon>Ecdysozoa</taxon>
        <taxon>Arthropoda</taxon>
        <taxon>Chelicerata</taxon>
        <taxon>Arachnida</taxon>
        <taxon>Araneae</taxon>
        <taxon>Araneomorphae</taxon>
        <taxon>Entelegynae</taxon>
        <taxon>Araneoidea</taxon>
        <taxon>Araneidae</taxon>
        <taxon>Araneus</taxon>
    </lineage>
</organism>
<accession>A0A4Y2AR62</accession>
<protein>
    <recommendedName>
        <fullName evidence="3">Tc1-like transposase DDE domain-containing protein</fullName>
    </recommendedName>
</protein>
<dbReference type="Gene3D" id="3.30.420.10">
    <property type="entry name" value="Ribonuclease H-like superfamily/Ribonuclease H"/>
    <property type="match status" value="1"/>
</dbReference>
<name>A0A4Y2AR62_ARAVE</name>
<dbReference type="OrthoDB" id="6468736at2759"/>
<evidence type="ECO:0008006" key="3">
    <source>
        <dbReference type="Google" id="ProtNLM"/>
    </source>
</evidence>
<dbReference type="Proteomes" id="UP000499080">
    <property type="component" value="Unassembled WGS sequence"/>
</dbReference>
<sequence>MIWREPGTRYRAPNIVERDHYRGGGLLVWVGIATNGLTDLYVFAEGTVTAVQYRDEILHPLMRPFIAAMGTDAIFMDDNARPHYLENETIPQMASPAHRTLNPIEHVWNTLGRRIAGRSVPIGTLHDLQQALLQEWA</sequence>
<dbReference type="InterPro" id="IPR036397">
    <property type="entry name" value="RNaseH_sf"/>
</dbReference>
<proteinExistence type="predicted"/>
<evidence type="ECO:0000313" key="1">
    <source>
        <dbReference type="EMBL" id="GBL81739.1"/>
    </source>
</evidence>
<dbReference type="EMBL" id="BGPR01000026">
    <property type="protein sequence ID" value="GBL81739.1"/>
    <property type="molecule type" value="Genomic_DNA"/>
</dbReference>
<dbReference type="AlphaFoldDB" id="A0A4Y2AR62"/>
<reference evidence="1 2" key="1">
    <citation type="journal article" date="2019" name="Sci. Rep.">
        <title>Orb-weaving spider Araneus ventricosus genome elucidates the spidroin gene catalogue.</title>
        <authorList>
            <person name="Kono N."/>
            <person name="Nakamura H."/>
            <person name="Ohtoshi R."/>
            <person name="Moran D.A.P."/>
            <person name="Shinohara A."/>
            <person name="Yoshida Y."/>
            <person name="Fujiwara M."/>
            <person name="Mori M."/>
            <person name="Tomita M."/>
            <person name="Arakawa K."/>
        </authorList>
    </citation>
    <scope>NUCLEOTIDE SEQUENCE [LARGE SCALE GENOMIC DNA]</scope>
</reference>
<gene>
    <name evidence="1" type="ORF">AVEN_93510_1</name>
</gene>
<comment type="caution">
    <text evidence="1">The sequence shown here is derived from an EMBL/GenBank/DDBJ whole genome shotgun (WGS) entry which is preliminary data.</text>
</comment>
<dbReference type="GO" id="GO:0003676">
    <property type="term" value="F:nucleic acid binding"/>
    <property type="evidence" value="ECO:0007669"/>
    <property type="project" value="InterPro"/>
</dbReference>